<gene>
    <name evidence="7" type="ORF">ODALV1_LOCUS14991</name>
</gene>
<comment type="similarity">
    <text evidence="2">Belongs to the SMIM12 family.</text>
</comment>
<organism evidence="7 8">
    <name type="scientific">Orchesella dallaii</name>
    <dbReference type="NCBI Taxonomy" id="48710"/>
    <lineage>
        <taxon>Eukaryota</taxon>
        <taxon>Metazoa</taxon>
        <taxon>Ecdysozoa</taxon>
        <taxon>Arthropoda</taxon>
        <taxon>Hexapoda</taxon>
        <taxon>Collembola</taxon>
        <taxon>Entomobryomorpha</taxon>
        <taxon>Entomobryoidea</taxon>
        <taxon>Orchesellidae</taxon>
        <taxon>Orchesellinae</taxon>
        <taxon>Orchesella</taxon>
    </lineage>
</organism>
<evidence type="ECO:0000256" key="3">
    <source>
        <dbReference type="ARBA" id="ARBA00022692"/>
    </source>
</evidence>
<keyword evidence="5 6" id="KW-0472">Membrane</keyword>
<dbReference type="InterPro" id="IPR031933">
    <property type="entry name" value="UPF0767"/>
</dbReference>
<reference evidence="7 8" key="1">
    <citation type="submission" date="2024-08" db="EMBL/GenBank/DDBJ databases">
        <authorList>
            <person name="Cucini C."/>
            <person name="Frati F."/>
        </authorList>
    </citation>
    <scope>NUCLEOTIDE SEQUENCE [LARGE SCALE GENOMIC DNA]</scope>
</reference>
<name>A0ABP1QUN4_9HEXA</name>
<dbReference type="PANTHER" id="PTHR28599:SF1">
    <property type="entry name" value="SMALL INTEGRAL MEMBRANE PROTEIN 12"/>
    <property type="match status" value="1"/>
</dbReference>
<sequence>MLPAIWAVLRAYAPVITLPAAAIVGIIGYALENIISDKYTPYKESIEGQREERLLQEVASGKLVDNLEEKKFVPKSIFERNLSPQLRNDVDRSQSQK</sequence>
<evidence type="ECO:0000256" key="5">
    <source>
        <dbReference type="ARBA" id="ARBA00023136"/>
    </source>
</evidence>
<evidence type="ECO:0000256" key="1">
    <source>
        <dbReference type="ARBA" id="ARBA00004167"/>
    </source>
</evidence>
<keyword evidence="8" id="KW-1185">Reference proteome</keyword>
<feature type="transmembrane region" description="Helical" evidence="6">
    <location>
        <begin position="12"/>
        <end position="31"/>
    </location>
</feature>
<evidence type="ECO:0000256" key="2">
    <source>
        <dbReference type="ARBA" id="ARBA00007304"/>
    </source>
</evidence>
<dbReference type="EMBL" id="CAXLJM020000046">
    <property type="protein sequence ID" value="CAL8111388.1"/>
    <property type="molecule type" value="Genomic_DNA"/>
</dbReference>
<evidence type="ECO:0000313" key="7">
    <source>
        <dbReference type="EMBL" id="CAL8111388.1"/>
    </source>
</evidence>
<proteinExistence type="inferred from homology"/>
<accession>A0ABP1QUN4</accession>
<dbReference type="Pfam" id="PF15990">
    <property type="entry name" value="UPF0767"/>
    <property type="match status" value="1"/>
</dbReference>
<evidence type="ECO:0008006" key="9">
    <source>
        <dbReference type="Google" id="ProtNLM"/>
    </source>
</evidence>
<evidence type="ECO:0000256" key="4">
    <source>
        <dbReference type="ARBA" id="ARBA00022989"/>
    </source>
</evidence>
<keyword evidence="4 6" id="KW-1133">Transmembrane helix</keyword>
<evidence type="ECO:0000256" key="6">
    <source>
        <dbReference type="SAM" id="Phobius"/>
    </source>
</evidence>
<protein>
    <recommendedName>
        <fullName evidence="9">Small integral membrane protein 12</fullName>
    </recommendedName>
</protein>
<dbReference type="Proteomes" id="UP001642540">
    <property type="component" value="Unassembled WGS sequence"/>
</dbReference>
<evidence type="ECO:0000313" key="8">
    <source>
        <dbReference type="Proteomes" id="UP001642540"/>
    </source>
</evidence>
<dbReference type="PANTHER" id="PTHR28599">
    <property type="entry name" value="SMALL INTEGRAL MEMBRANE PROTEIN 12"/>
    <property type="match status" value="1"/>
</dbReference>
<keyword evidence="3 6" id="KW-0812">Transmembrane</keyword>
<comment type="subcellular location">
    <subcellularLocation>
        <location evidence="1">Membrane</location>
        <topology evidence="1">Single-pass membrane protein</topology>
    </subcellularLocation>
</comment>
<comment type="caution">
    <text evidence="7">The sequence shown here is derived from an EMBL/GenBank/DDBJ whole genome shotgun (WGS) entry which is preliminary data.</text>
</comment>